<accession>A0A846H442</accession>
<dbReference type="RefSeq" id="WP_039743846.1">
    <property type="nucleotide sequence ID" value="NZ_JTCM02000006.1"/>
</dbReference>
<evidence type="ECO:0000313" key="1">
    <source>
        <dbReference type="EMBL" id="NEU71985.1"/>
    </source>
</evidence>
<keyword evidence="2" id="KW-1185">Reference proteome</keyword>
<dbReference type="Proteomes" id="UP000031549">
    <property type="component" value="Unassembled WGS sequence"/>
</dbReference>
<evidence type="ECO:0000313" key="2">
    <source>
        <dbReference type="Proteomes" id="UP000031549"/>
    </source>
</evidence>
<name>A0A846H442_9CYAN</name>
<protein>
    <submittedName>
        <fullName evidence="1">Uncharacterized protein</fullName>
    </submittedName>
</protein>
<dbReference type="EMBL" id="JTCM02000006">
    <property type="protein sequence ID" value="NEU71985.1"/>
    <property type="molecule type" value="Genomic_DNA"/>
</dbReference>
<proteinExistence type="predicted"/>
<organism evidence="1 2">
    <name type="scientific">Hassallia byssoidea VB512170</name>
    <dbReference type="NCBI Taxonomy" id="1304833"/>
    <lineage>
        <taxon>Bacteria</taxon>
        <taxon>Bacillati</taxon>
        <taxon>Cyanobacteriota</taxon>
        <taxon>Cyanophyceae</taxon>
        <taxon>Nostocales</taxon>
        <taxon>Tolypothrichaceae</taxon>
        <taxon>Hassallia</taxon>
    </lineage>
</organism>
<dbReference type="AlphaFoldDB" id="A0A846H442"/>
<comment type="caution">
    <text evidence="1">The sequence shown here is derived from an EMBL/GenBank/DDBJ whole genome shotgun (WGS) entry which is preliminary data.</text>
</comment>
<gene>
    <name evidence="1" type="ORF">PI95_005190</name>
</gene>
<sequence length="74" mass="8834">MIGLPLFFLVFQFISFLSKRDRAFDVLVYIQMFRQNAIALTIGRMNFLMPMYPHVVSHTIDKIVIRMYNKLFNT</sequence>
<reference evidence="1 2" key="1">
    <citation type="journal article" date="2015" name="Genome Announc.">
        <title>Draft Genome Sequence of Cyanobacterium Hassallia byssoidea Strain VB512170, Isolated from Monuments in India.</title>
        <authorList>
            <person name="Singh D."/>
            <person name="Chandrababunaidu M.M."/>
            <person name="Panda A."/>
            <person name="Sen D."/>
            <person name="Bhattacharyya S."/>
            <person name="Adhikary S.P."/>
            <person name="Tripathy S."/>
        </authorList>
    </citation>
    <scope>NUCLEOTIDE SEQUENCE [LARGE SCALE GENOMIC DNA]</scope>
    <source>
        <strain evidence="1 2">VB512170</strain>
    </source>
</reference>